<reference evidence="1 2" key="1">
    <citation type="submission" date="2018-11" db="EMBL/GenBank/DDBJ databases">
        <title>Saccharopolyspora rhizosphaerae sp. nov., an actinomycete isolated from rhizosphere soil in Thailand.</title>
        <authorList>
            <person name="Intra B."/>
            <person name="Euanorasetr J."/>
            <person name="Take A."/>
            <person name="Inahashi Y."/>
            <person name="Mori M."/>
            <person name="Panbangred W."/>
            <person name="Matsumoto A."/>
        </authorList>
    </citation>
    <scope>NUCLEOTIDE SEQUENCE [LARGE SCALE GENOMIC DNA]</scope>
    <source>
        <strain evidence="1 2">H219</strain>
    </source>
</reference>
<evidence type="ECO:0000313" key="1">
    <source>
        <dbReference type="EMBL" id="RRO20527.1"/>
    </source>
</evidence>
<proteinExistence type="predicted"/>
<evidence type="ECO:0008006" key="3">
    <source>
        <dbReference type="Google" id="ProtNLM"/>
    </source>
</evidence>
<gene>
    <name evidence="1" type="ORF">EIL87_01140</name>
</gene>
<dbReference type="Gene3D" id="3.40.50.150">
    <property type="entry name" value="Vaccinia Virus protein VP39"/>
    <property type="match status" value="1"/>
</dbReference>
<organism evidence="1 2">
    <name type="scientific">Saccharopolyspora rhizosphaerae</name>
    <dbReference type="NCBI Taxonomy" id="2492662"/>
    <lineage>
        <taxon>Bacteria</taxon>
        <taxon>Bacillati</taxon>
        <taxon>Actinomycetota</taxon>
        <taxon>Actinomycetes</taxon>
        <taxon>Pseudonocardiales</taxon>
        <taxon>Pseudonocardiaceae</taxon>
        <taxon>Saccharopolyspora</taxon>
    </lineage>
</organism>
<dbReference type="RefSeq" id="WP_125088231.1">
    <property type="nucleotide sequence ID" value="NZ_RSAA01000001.1"/>
</dbReference>
<dbReference type="OrthoDB" id="156228at2"/>
<protein>
    <recommendedName>
        <fullName evidence="3">Class I SAM-dependent methyltransferase</fullName>
    </recommendedName>
</protein>
<comment type="caution">
    <text evidence="1">The sequence shown here is derived from an EMBL/GenBank/DDBJ whole genome shotgun (WGS) entry which is preliminary data.</text>
</comment>
<keyword evidence="2" id="KW-1185">Reference proteome</keyword>
<dbReference type="AlphaFoldDB" id="A0A426K547"/>
<dbReference type="EMBL" id="RSAA01000001">
    <property type="protein sequence ID" value="RRO20527.1"/>
    <property type="molecule type" value="Genomic_DNA"/>
</dbReference>
<dbReference type="InterPro" id="IPR029063">
    <property type="entry name" value="SAM-dependent_MTases_sf"/>
</dbReference>
<evidence type="ECO:0000313" key="2">
    <source>
        <dbReference type="Proteomes" id="UP000274515"/>
    </source>
</evidence>
<name>A0A426K547_9PSEU</name>
<dbReference type="SUPFAM" id="SSF53335">
    <property type="entry name" value="S-adenosyl-L-methionine-dependent methyltransferases"/>
    <property type="match status" value="1"/>
</dbReference>
<accession>A0A426K547</accession>
<sequence>MDAESALYVAVWAWSSGDLLTAHRAAVRAHRSGGGEFARLLVALTDREDARDVYDSPAAFRAFIRGGGNVGLYEAVSQALREVYRRDRPASVLDLGVGDGLALVPALAEHRPRVGVVEPSAALLSEAEAGLAELGVDHRAWQVSAQEFVRTHRQQ</sequence>
<dbReference type="Proteomes" id="UP000274515">
    <property type="component" value="Unassembled WGS sequence"/>
</dbReference>